<dbReference type="InterPro" id="IPR051269">
    <property type="entry name" value="Fe-S_cluster_ET"/>
</dbReference>
<reference evidence="6" key="1">
    <citation type="submission" date="2020-05" db="EMBL/GenBank/DDBJ databases">
        <authorList>
            <person name="Chiriac C."/>
            <person name="Salcher M."/>
            <person name="Ghai R."/>
            <person name="Kavagutti S V."/>
        </authorList>
    </citation>
    <scope>NUCLEOTIDE SEQUENCE</scope>
</reference>
<gene>
    <name evidence="6" type="ORF">UFOPK2370_00076</name>
</gene>
<keyword evidence="4" id="KW-0408">Iron</keyword>
<keyword evidence="5" id="KW-0411">Iron-sulfur</keyword>
<organism evidence="6">
    <name type="scientific">freshwater metagenome</name>
    <dbReference type="NCBI Taxonomy" id="449393"/>
    <lineage>
        <taxon>unclassified sequences</taxon>
        <taxon>metagenomes</taxon>
        <taxon>ecological metagenomes</taxon>
    </lineage>
</organism>
<dbReference type="Gene3D" id="3.30.70.20">
    <property type="match status" value="1"/>
</dbReference>
<accession>A0A6J6MVE9</accession>
<proteinExistence type="predicted"/>
<evidence type="ECO:0000256" key="2">
    <source>
        <dbReference type="ARBA" id="ARBA00022723"/>
    </source>
</evidence>
<dbReference type="PANTHER" id="PTHR36923:SF3">
    <property type="entry name" value="FERREDOXIN"/>
    <property type="match status" value="1"/>
</dbReference>
<dbReference type="EMBL" id="CAEZXK010000001">
    <property type="protein sequence ID" value="CAB4678381.1"/>
    <property type="molecule type" value="Genomic_DNA"/>
</dbReference>
<dbReference type="SUPFAM" id="SSF54862">
    <property type="entry name" value="4Fe-4S ferredoxins"/>
    <property type="match status" value="1"/>
</dbReference>
<dbReference type="GO" id="GO:0051536">
    <property type="term" value="F:iron-sulfur cluster binding"/>
    <property type="evidence" value="ECO:0007669"/>
    <property type="project" value="UniProtKB-KW"/>
</dbReference>
<dbReference type="PANTHER" id="PTHR36923">
    <property type="entry name" value="FERREDOXIN"/>
    <property type="match status" value="1"/>
</dbReference>
<keyword evidence="2" id="KW-0479">Metal-binding</keyword>
<sequence length="65" mass="7396">MTIKIDVDMSKCQHYGQCVFEAPNIFRLNNDDKLEYVAEADDSERANVEAAIDVCPMQAIFIVEK</sequence>
<protein>
    <submittedName>
        <fullName evidence="6">Unannotated protein</fullName>
    </submittedName>
</protein>
<dbReference type="AlphaFoldDB" id="A0A6J6MVE9"/>
<keyword evidence="3" id="KW-0249">Electron transport</keyword>
<dbReference type="GO" id="GO:0046872">
    <property type="term" value="F:metal ion binding"/>
    <property type="evidence" value="ECO:0007669"/>
    <property type="project" value="UniProtKB-KW"/>
</dbReference>
<evidence type="ECO:0000313" key="6">
    <source>
        <dbReference type="EMBL" id="CAB4678381.1"/>
    </source>
</evidence>
<name>A0A6J6MVE9_9ZZZZ</name>
<keyword evidence="1" id="KW-0813">Transport</keyword>
<evidence type="ECO:0000256" key="3">
    <source>
        <dbReference type="ARBA" id="ARBA00022982"/>
    </source>
</evidence>
<evidence type="ECO:0000256" key="1">
    <source>
        <dbReference type="ARBA" id="ARBA00022448"/>
    </source>
</evidence>
<dbReference type="Pfam" id="PF13370">
    <property type="entry name" value="Fer4_13"/>
    <property type="match status" value="1"/>
</dbReference>
<evidence type="ECO:0000256" key="4">
    <source>
        <dbReference type="ARBA" id="ARBA00023004"/>
    </source>
</evidence>
<evidence type="ECO:0000256" key="5">
    <source>
        <dbReference type="ARBA" id="ARBA00023014"/>
    </source>
</evidence>